<dbReference type="RefSeq" id="WP_109414952.1">
    <property type="nucleotide sequence ID" value="NZ_QEAS01000004.1"/>
</dbReference>
<dbReference type="GO" id="GO:0000155">
    <property type="term" value="F:phosphorelay sensor kinase activity"/>
    <property type="evidence" value="ECO:0007669"/>
    <property type="project" value="InterPro"/>
</dbReference>
<name>A0A2U2PJ82_9SPHI</name>
<dbReference type="FunFam" id="3.30.565.10:FF:000010">
    <property type="entry name" value="Sensor histidine kinase RcsC"/>
    <property type="match status" value="1"/>
</dbReference>
<dbReference type="CDD" id="cd00082">
    <property type="entry name" value="HisKA"/>
    <property type="match status" value="1"/>
</dbReference>
<evidence type="ECO:0000256" key="4">
    <source>
        <dbReference type="ARBA" id="ARBA00022475"/>
    </source>
</evidence>
<keyword evidence="7" id="KW-0812">Transmembrane</keyword>
<dbReference type="SUPFAM" id="SSF47226">
    <property type="entry name" value="Histidine-containing phosphotransfer domain, HPT domain"/>
    <property type="match status" value="1"/>
</dbReference>
<evidence type="ECO:0000259" key="19">
    <source>
        <dbReference type="PROSITE" id="PS50110"/>
    </source>
</evidence>
<evidence type="ECO:0000256" key="1">
    <source>
        <dbReference type="ARBA" id="ARBA00000085"/>
    </source>
</evidence>
<evidence type="ECO:0000256" key="2">
    <source>
        <dbReference type="ARBA" id="ARBA00004651"/>
    </source>
</evidence>
<keyword evidence="23" id="KW-1185">Reference proteome</keyword>
<evidence type="ECO:0000256" key="12">
    <source>
        <dbReference type="ARBA" id="ARBA00023012"/>
    </source>
</evidence>
<evidence type="ECO:0000256" key="6">
    <source>
        <dbReference type="ARBA" id="ARBA00022679"/>
    </source>
</evidence>
<keyword evidence="8" id="KW-0547">Nucleotide-binding</keyword>
<feature type="modified residue" description="Phosphohistidine" evidence="16">
    <location>
        <position position="1130"/>
    </location>
</feature>
<keyword evidence="13" id="KW-0472">Membrane</keyword>
<dbReference type="EC" id="2.7.13.3" evidence="3"/>
<dbReference type="SMART" id="SM00065">
    <property type="entry name" value="GAF"/>
    <property type="match status" value="1"/>
</dbReference>
<comment type="catalytic activity">
    <reaction evidence="1">
        <text>ATP + protein L-histidine = ADP + protein N-phospho-L-histidine.</text>
        <dbReference type="EC" id="2.7.13.3"/>
    </reaction>
</comment>
<dbReference type="Gene3D" id="3.40.50.2300">
    <property type="match status" value="2"/>
</dbReference>
<dbReference type="InterPro" id="IPR003594">
    <property type="entry name" value="HATPase_dom"/>
</dbReference>
<feature type="domain" description="HPt" evidence="21">
    <location>
        <begin position="1091"/>
        <end position="1182"/>
    </location>
</feature>
<dbReference type="SUPFAM" id="SSF55785">
    <property type="entry name" value="PYP-like sensor domain (PAS domain)"/>
    <property type="match status" value="3"/>
</dbReference>
<dbReference type="InterPro" id="IPR000014">
    <property type="entry name" value="PAS"/>
</dbReference>
<feature type="modified residue" description="4-aspartylphosphate" evidence="17">
    <location>
        <position position="848"/>
    </location>
</feature>
<dbReference type="PROSITE" id="PS50109">
    <property type="entry name" value="HIS_KIN"/>
    <property type="match status" value="1"/>
</dbReference>
<dbReference type="Gene3D" id="1.10.287.130">
    <property type="match status" value="1"/>
</dbReference>
<dbReference type="InterPro" id="IPR035965">
    <property type="entry name" value="PAS-like_dom_sf"/>
</dbReference>
<evidence type="ECO:0000256" key="3">
    <source>
        <dbReference type="ARBA" id="ARBA00012438"/>
    </source>
</evidence>
<dbReference type="Gene3D" id="1.20.120.160">
    <property type="entry name" value="HPT domain"/>
    <property type="match status" value="1"/>
</dbReference>
<evidence type="ECO:0000256" key="11">
    <source>
        <dbReference type="ARBA" id="ARBA00022989"/>
    </source>
</evidence>
<dbReference type="InterPro" id="IPR029016">
    <property type="entry name" value="GAF-like_dom_sf"/>
</dbReference>
<dbReference type="Proteomes" id="UP000245647">
    <property type="component" value="Unassembled WGS sequence"/>
</dbReference>
<evidence type="ECO:0000256" key="9">
    <source>
        <dbReference type="ARBA" id="ARBA00022777"/>
    </source>
</evidence>
<evidence type="ECO:0000259" key="18">
    <source>
        <dbReference type="PROSITE" id="PS50109"/>
    </source>
</evidence>
<reference evidence="22 23" key="1">
    <citation type="submission" date="2018-04" db="EMBL/GenBank/DDBJ databases">
        <title>Pedobacter chongqingensis sp. nov., isolated from a rottenly hemp rope.</title>
        <authorList>
            <person name="Cai Y."/>
        </authorList>
    </citation>
    <scope>NUCLEOTIDE SEQUENCE [LARGE SCALE GENOMIC DNA]</scope>
    <source>
        <strain evidence="22 23">FJ4-8</strain>
    </source>
</reference>
<keyword evidence="9 22" id="KW-0418">Kinase</keyword>
<dbReference type="CDD" id="cd16922">
    <property type="entry name" value="HATPase_EvgS-ArcB-TorS-like"/>
    <property type="match status" value="1"/>
</dbReference>
<proteinExistence type="predicted"/>
<dbReference type="SMART" id="SM00091">
    <property type="entry name" value="PAS"/>
    <property type="match status" value="2"/>
</dbReference>
<evidence type="ECO:0000313" key="23">
    <source>
        <dbReference type="Proteomes" id="UP000245647"/>
    </source>
</evidence>
<keyword evidence="4" id="KW-1003">Cell membrane</keyword>
<dbReference type="InterPro" id="IPR036641">
    <property type="entry name" value="HPT_dom_sf"/>
</dbReference>
<feature type="domain" description="Response regulatory" evidence="19">
    <location>
        <begin position="798"/>
        <end position="917"/>
    </location>
</feature>
<sequence>MKKKILPVPENEEDRLRALANYEILNTLSEDEFDRITRLATLICQTPVSLVSLLDEHRQWFKSRVGLDISETRRELAFCQYTIMDNALFEVPDATKDERFEDNELVTGPTGIRFYAGYPLTDSQGYNLGTLCVIDWTPRQLSDDQKTALELLAKEVMTLITERRQKEELRNFEKLFQLSSDLICVAGTEGYFKRINPALQKLLGIYPPEVYRMSFYAPIHPDDRAATSEKVARIGAGETIINFTIRIKSASGEYRYIQWVASPEPRTMNFFAVGRDVTETYILEKNLEETRQMLENTNRMARVGGWKIDMEDRRLYWSPVTKEIHGVPADYQPDLQSAINFYKEGESRNAITEAVTRALETGAGWDLELEVVTSLNTSRWVRAIGTAEIAGGRCKRLYGTFQDIDEKKKTQLQISRSKAILRAFVTHAPVAVAMLDKEMQYIAASQRWIEEYHLQETYTPGKSYYELFPFITEEGKMRHRRVLGGAVEHADEEAFSFPPFSSVQYQAWEMRPWFELTGEIGGMMISTQNVTSLVSQREELKHAKIQAEQANIAKSEFLANMSHEIRTPLNGVIGFTDLVLKTKLSSVQQQYLTIVNQSAGALLNVLNDILDFSKIEAGKLELDIDRYDIFEMSAEATDIISFQVQNKGLEMLLDISPELPRFIWTDSIRLKQILINLLSNASKFTEKGEIELKIESLGQPDDNHSKIRFSVRDTGIGIRPEKQQKIFEAFSQEDGSTTKKYGGTGLGLTISNKLLEMMNSRLQLCSKPGEGSVFFFDLTVKSASGEPIIWEGLDRIKNVLVVDDNNHNREILQQMLLLKNIQSVPAKNGLEALQLLAAGNTFDAILMDYQMPLMDGLETIRKIRENFAAEAASPVLLLSSSSDNEQVILETEQLHINHRLLKPVKMQDLYLSLSRLHQLNNQSACSNTTGPQTAEGEFSVLVAEDNAVNMLLATTILRRIAPATTIIEAVNGVEALNVCKERMPDIVLMDIQMPGMNGYEATSAIRSLPDGEAVCIIALTAGNLKSERDKCLASGMNDFIVKPVVEETIAGVLLKWLNIPAAKKSELPSTGQTEDKKHYVSAVLEVYAGGNQDMIREVIKLTRTELERFPTLLKDQIRTGNLHAINQLGHKMYGTAVSVGLPLLAGFARDLEEKKVFHSMDLTSLLENIEKEINLIQRLLRQ</sequence>
<dbReference type="Pfam" id="PF02518">
    <property type="entry name" value="HATPase_c"/>
    <property type="match status" value="1"/>
</dbReference>
<dbReference type="PRINTS" id="PR00344">
    <property type="entry name" value="BCTRLSENSOR"/>
</dbReference>
<keyword evidence="12" id="KW-0902">Two-component regulatory system</keyword>
<gene>
    <name evidence="22" type="ORF">DDR33_06455</name>
</gene>
<feature type="domain" description="Response regulatory" evidence="19">
    <location>
        <begin position="939"/>
        <end position="1057"/>
    </location>
</feature>
<evidence type="ECO:0000259" key="20">
    <source>
        <dbReference type="PROSITE" id="PS50112"/>
    </source>
</evidence>
<evidence type="ECO:0000256" key="8">
    <source>
        <dbReference type="ARBA" id="ARBA00022741"/>
    </source>
</evidence>
<dbReference type="GO" id="GO:0005524">
    <property type="term" value="F:ATP binding"/>
    <property type="evidence" value="ECO:0007669"/>
    <property type="project" value="UniProtKB-KW"/>
</dbReference>
<dbReference type="Pfam" id="PF00512">
    <property type="entry name" value="HisKA"/>
    <property type="match status" value="1"/>
</dbReference>
<feature type="domain" description="PAS" evidence="20">
    <location>
        <begin position="168"/>
        <end position="238"/>
    </location>
</feature>
<dbReference type="InterPro" id="IPR003018">
    <property type="entry name" value="GAF"/>
</dbReference>
<dbReference type="PROSITE" id="PS50110">
    <property type="entry name" value="RESPONSE_REGULATORY"/>
    <property type="match status" value="2"/>
</dbReference>
<dbReference type="SMART" id="SM00387">
    <property type="entry name" value="HATPase_c"/>
    <property type="match status" value="1"/>
</dbReference>
<keyword evidence="10" id="KW-0067">ATP-binding</keyword>
<dbReference type="EMBL" id="QEAS01000004">
    <property type="protein sequence ID" value="PWG81468.1"/>
    <property type="molecule type" value="Genomic_DNA"/>
</dbReference>
<dbReference type="InterPro" id="IPR013656">
    <property type="entry name" value="PAS_4"/>
</dbReference>
<dbReference type="SMART" id="SM00388">
    <property type="entry name" value="HisKA"/>
    <property type="match status" value="1"/>
</dbReference>
<dbReference type="Pfam" id="PF00072">
    <property type="entry name" value="Response_reg"/>
    <property type="match status" value="2"/>
</dbReference>
<feature type="domain" description="Histidine kinase" evidence="18">
    <location>
        <begin position="560"/>
        <end position="782"/>
    </location>
</feature>
<organism evidence="22 23">
    <name type="scientific">Pararcticibacter amylolyticus</name>
    <dbReference type="NCBI Taxonomy" id="2173175"/>
    <lineage>
        <taxon>Bacteria</taxon>
        <taxon>Pseudomonadati</taxon>
        <taxon>Bacteroidota</taxon>
        <taxon>Sphingobacteriia</taxon>
        <taxon>Sphingobacteriales</taxon>
        <taxon>Sphingobacteriaceae</taxon>
        <taxon>Pararcticibacter</taxon>
    </lineage>
</organism>
<accession>A0A2U2PJ82</accession>
<dbReference type="CDD" id="cd00130">
    <property type="entry name" value="PAS"/>
    <property type="match status" value="1"/>
</dbReference>
<evidence type="ECO:0000256" key="10">
    <source>
        <dbReference type="ARBA" id="ARBA00022840"/>
    </source>
</evidence>
<dbReference type="CDD" id="cd17546">
    <property type="entry name" value="REC_hyHK_CKI1_RcsC-like"/>
    <property type="match status" value="2"/>
</dbReference>
<dbReference type="FunFam" id="1.10.287.130:FF:000002">
    <property type="entry name" value="Two-component osmosensing histidine kinase"/>
    <property type="match status" value="1"/>
</dbReference>
<evidence type="ECO:0000256" key="14">
    <source>
        <dbReference type="ARBA" id="ARBA00064003"/>
    </source>
</evidence>
<dbReference type="SUPFAM" id="SSF47384">
    <property type="entry name" value="Homodimeric domain of signal transducing histidine kinase"/>
    <property type="match status" value="1"/>
</dbReference>
<keyword evidence="6" id="KW-0808">Transferase</keyword>
<feature type="modified residue" description="4-aspartylphosphate" evidence="17">
    <location>
        <position position="990"/>
    </location>
</feature>
<dbReference type="OrthoDB" id="9811889at2"/>
<dbReference type="Pfam" id="PF08448">
    <property type="entry name" value="PAS_4"/>
    <property type="match status" value="1"/>
</dbReference>
<dbReference type="NCBIfam" id="TIGR00229">
    <property type="entry name" value="sensory_box"/>
    <property type="match status" value="1"/>
</dbReference>
<evidence type="ECO:0000256" key="13">
    <source>
        <dbReference type="ARBA" id="ARBA00023136"/>
    </source>
</evidence>
<dbReference type="InterPro" id="IPR005467">
    <property type="entry name" value="His_kinase_dom"/>
</dbReference>
<dbReference type="InterPro" id="IPR011006">
    <property type="entry name" value="CheY-like_superfamily"/>
</dbReference>
<dbReference type="PROSITE" id="PS50894">
    <property type="entry name" value="HPT"/>
    <property type="match status" value="1"/>
</dbReference>
<dbReference type="Gene3D" id="3.30.450.40">
    <property type="match status" value="1"/>
</dbReference>
<dbReference type="InterPro" id="IPR036097">
    <property type="entry name" value="HisK_dim/P_sf"/>
</dbReference>
<keyword evidence="5 17" id="KW-0597">Phosphoprotein</keyword>
<dbReference type="SUPFAM" id="SSF52172">
    <property type="entry name" value="CheY-like"/>
    <property type="match status" value="2"/>
</dbReference>
<comment type="subunit">
    <text evidence="14">At low DSF concentrations, interacts with RpfF.</text>
</comment>
<dbReference type="InterPro" id="IPR004358">
    <property type="entry name" value="Sig_transdc_His_kin-like_C"/>
</dbReference>
<evidence type="ECO:0000256" key="17">
    <source>
        <dbReference type="PROSITE-ProRule" id="PRU00169"/>
    </source>
</evidence>
<evidence type="ECO:0000259" key="21">
    <source>
        <dbReference type="PROSITE" id="PS50894"/>
    </source>
</evidence>
<protein>
    <recommendedName>
        <fullName evidence="15">Sensory/regulatory protein RpfC</fullName>
        <ecNumber evidence="3">2.7.13.3</ecNumber>
    </recommendedName>
</protein>
<dbReference type="Gene3D" id="3.30.450.20">
    <property type="entry name" value="PAS domain"/>
    <property type="match status" value="3"/>
</dbReference>
<evidence type="ECO:0000256" key="7">
    <source>
        <dbReference type="ARBA" id="ARBA00022692"/>
    </source>
</evidence>
<dbReference type="SUPFAM" id="SSF55781">
    <property type="entry name" value="GAF domain-like"/>
    <property type="match status" value="1"/>
</dbReference>
<dbReference type="PROSITE" id="PS50112">
    <property type="entry name" value="PAS"/>
    <property type="match status" value="1"/>
</dbReference>
<dbReference type="Gene3D" id="3.30.565.10">
    <property type="entry name" value="Histidine kinase-like ATPase, C-terminal domain"/>
    <property type="match status" value="1"/>
</dbReference>
<dbReference type="InterPro" id="IPR001789">
    <property type="entry name" value="Sig_transdc_resp-reg_receiver"/>
</dbReference>
<dbReference type="SMART" id="SM00448">
    <property type="entry name" value="REC"/>
    <property type="match status" value="2"/>
</dbReference>
<comment type="caution">
    <text evidence="22">The sequence shown here is derived from an EMBL/GenBank/DDBJ whole genome shotgun (WGS) entry which is preliminary data.</text>
</comment>
<evidence type="ECO:0000256" key="16">
    <source>
        <dbReference type="PROSITE-ProRule" id="PRU00110"/>
    </source>
</evidence>
<dbReference type="InterPro" id="IPR008207">
    <property type="entry name" value="Sig_transdc_His_kin_Hpt_dom"/>
</dbReference>
<comment type="subcellular location">
    <subcellularLocation>
        <location evidence="2">Cell membrane</location>
        <topology evidence="2">Multi-pass membrane protein</topology>
    </subcellularLocation>
</comment>
<dbReference type="SUPFAM" id="SSF55874">
    <property type="entry name" value="ATPase domain of HSP90 chaperone/DNA topoisomerase II/histidine kinase"/>
    <property type="match status" value="1"/>
</dbReference>
<evidence type="ECO:0000256" key="5">
    <source>
        <dbReference type="ARBA" id="ARBA00022553"/>
    </source>
</evidence>
<evidence type="ECO:0000256" key="15">
    <source>
        <dbReference type="ARBA" id="ARBA00068150"/>
    </source>
</evidence>
<dbReference type="InterPro" id="IPR003661">
    <property type="entry name" value="HisK_dim/P_dom"/>
</dbReference>
<keyword evidence="11" id="KW-1133">Transmembrane helix</keyword>
<dbReference type="AlphaFoldDB" id="A0A2U2PJ82"/>
<dbReference type="GO" id="GO:0005886">
    <property type="term" value="C:plasma membrane"/>
    <property type="evidence" value="ECO:0007669"/>
    <property type="project" value="UniProtKB-SubCell"/>
</dbReference>
<dbReference type="PANTHER" id="PTHR45339">
    <property type="entry name" value="HYBRID SIGNAL TRANSDUCTION HISTIDINE KINASE J"/>
    <property type="match status" value="1"/>
</dbReference>
<dbReference type="InterPro" id="IPR036890">
    <property type="entry name" value="HATPase_C_sf"/>
</dbReference>
<evidence type="ECO:0000313" key="22">
    <source>
        <dbReference type="EMBL" id="PWG81468.1"/>
    </source>
</evidence>
<dbReference type="PANTHER" id="PTHR45339:SF1">
    <property type="entry name" value="HYBRID SIGNAL TRANSDUCTION HISTIDINE KINASE J"/>
    <property type="match status" value="1"/>
</dbReference>